<sequence>MGVLVNVLVIIFEGNLYTAMVDEGRYTACPSIVGFMLYGFNYGGNKNGQN</sequence>
<dbReference type="AlphaFoldDB" id="A0A2U3KRT0"/>
<dbReference type="Proteomes" id="UP000238916">
    <property type="component" value="Unassembled WGS sequence"/>
</dbReference>
<gene>
    <name evidence="1" type="ORF">SBF1_2620003</name>
</gene>
<evidence type="ECO:0000313" key="2">
    <source>
        <dbReference type="Proteomes" id="UP000238916"/>
    </source>
</evidence>
<protein>
    <submittedName>
        <fullName evidence="1">Uncharacterized protein</fullName>
    </submittedName>
</protein>
<accession>A0A2U3KRT0</accession>
<organism evidence="1 2">
    <name type="scientific">Candidatus Desulfosporosinus infrequens</name>
    <dbReference type="NCBI Taxonomy" id="2043169"/>
    <lineage>
        <taxon>Bacteria</taxon>
        <taxon>Bacillati</taxon>
        <taxon>Bacillota</taxon>
        <taxon>Clostridia</taxon>
        <taxon>Eubacteriales</taxon>
        <taxon>Desulfitobacteriaceae</taxon>
        <taxon>Desulfosporosinus</taxon>
    </lineage>
</organism>
<reference evidence="2" key="1">
    <citation type="submission" date="2018-02" db="EMBL/GenBank/DDBJ databases">
        <authorList>
            <person name="Hausmann B."/>
        </authorList>
    </citation>
    <scope>NUCLEOTIDE SEQUENCE [LARGE SCALE GENOMIC DNA]</scope>
    <source>
        <strain evidence="2">Peat soil MAG SbF1</strain>
    </source>
</reference>
<proteinExistence type="predicted"/>
<dbReference type="EMBL" id="OMOF01000182">
    <property type="protein sequence ID" value="SPF42376.1"/>
    <property type="molecule type" value="Genomic_DNA"/>
</dbReference>
<name>A0A2U3KRT0_9FIRM</name>
<evidence type="ECO:0000313" key="1">
    <source>
        <dbReference type="EMBL" id="SPF42376.1"/>
    </source>
</evidence>